<gene>
    <name evidence="3" type="ORF">Q4T40_09825</name>
</gene>
<proteinExistence type="inferred from homology"/>
<evidence type="ECO:0000256" key="2">
    <source>
        <dbReference type="HAMAP-Rule" id="MF_00634"/>
    </source>
</evidence>
<comment type="similarity">
    <text evidence="1 2">Belongs to the UPF0235 family.</text>
</comment>
<dbReference type="SUPFAM" id="SSF69786">
    <property type="entry name" value="YggU-like"/>
    <property type="match status" value="1"/>
</dbReference>
<dbReference type="InterPro" id="IPR003746">
    <property type="entry name" value="DUF167"/>
</dbReference>
<dbReference type="RefSeq" id="WP_413780047.1">
    <property type="nucleotide sequence ID" value="NZ_JAUOZS010000001.1"/>
</dbReference>
<dbReference type="PANTHER" id="PTHR13420">
    <property type="entry name" value="UPF0235 PROTEIN C15ORF40"/>
    <property type="match status" value="1"/>
</dbReference>
<dbReference type="Pfam" id="PF02594">
    <property type="entry name" value="DUF167"/>
    <property type="match status" value="1"/>
</dbReference>
<dbReference type="Gene3D" id="3.30.1200.10">
    <property type="entry name" value="YggU-like"/>
    <property type="match status" value="1"/>
</dbReference>
<organism evidence="3 4">
    <name type="scientific">Anaeroselena agilis</name>
    <dbReference type="NCBI Taxonomy" id="3063788"/>
    <lineage>
        <taxon>Bacteria</taxon>
        <taxon>Bacillati</taxon>
        <taxon>Bacillota</taxon>
        <taxon>Negativicutes</taxon>
        <taxon>Acetonemataceae</taxon>
        <taxon>Anaeroselena</taxon>
    </lineage>
</organism>
<comment type="caution">
    <text evidence="3">The sequence shown here is derived from an EMBL/GenBank/DDBJ whole genome shotgun (WGS) entry which is preliminary data.</text>
</comment>
<evidence type="ECO:0000313" key="3">
    <source>
        <dbReference type="EMBL" id="MDT8901539.1"/>
    </source>
</evidence>
<dbReference type="EMBL" id="JAUOZS010000001">
    <property type="protein sequence ID" value="MDT8901539.1"/>
    <property type="molecule type" value="Genomic_DNA"/>
</dbReference>
<evidence type="ECO:0000313" key="4">
    <source>
        <dbReference type="Proteomes" id="UP001254848"/>
    </source>
</evidence>
<protein>
    <recommendedName>
        <fullName evidence="2">UPF0235 protein Q4T40_09825</fullName>
    </recommendedName>
</protein>
<dbReference type="PANTHER" id="PTHR13420:SF7">
    <property type="entry name" value="UPF0235 PROTEIN C15ORF40"/>
    <property type="match status" value="1"/>
</dbReference>
<evidence type="ECO:0000256" key="1">
    <source>
        <dbReference type="ARBA" id="ARBA00010364"/>
    </source>
</evidence>
<reference evidence="3 4" key="1">
    <citation type="submission" date="2023-07" db="EMBL/GenBank/DDBJ databases">
        <title>The novel representative of Negativicutes class, Anaeroselena agilis gen. nov. sp. nov.</title>
        <authorList>
            <person name="Prokofeva M.I."/>
            <person name="Elcheninov A.G."/>
            <person name="Klyukina A."/>
            <person name="Kublanov I.V."/>
            <person name="Frolov E.N."/>
            <person name="Podosokorskaya O.A."/>
        </authorList>
    </citation>
    <scope>NUCLEOTIDE SEQUENCE [LARGE SCALE GENOMIC DNA]</scope>
    <source>
        <strain evidence="3 4">4137-cl</strain>
    </source>
</reference>
<dbReference type="HAMAP" id="MF_00634">
    <property type="entry name" value="UPF0235"/>
    <property type="match status" value="1"/>
</dbReference>
<dbReference type="InterPro" id="IPR036591">
    <property type="entry name" value="YggU-like_sf"/>
</dbReference>
<dbReference type="SMART" id="SM01152">
    <property type="entry name" value="DUF167"/>
    <property type="match status" value="1"/>
</dbReference>
<keyword evidence="4" id="KW-1185">Reference proteome</keyword>
<accession>A0ABU3NXK1</accession>
<dbReference type="NCBIfam" id="TIGR00251">
    <property type="entry name" value="DUF167 family protein"/>
    <property type="match status" value="1"/>
</dbReference>
<dbReference type="Proteomes" id="UP001254848">
    <property type="component" value="Unassembled WGS sequence"/>
</dbReference>
<name>A0ABU3NXK1_9FIRM</name>
<sequence length="103" mass="10614">MDFAALDVREGPEGVTFRVRVQPRASRSAVTGLAGDAVRVALTSPPVEGAANAACAALFAELLRVAKSRVSIVAGLKSRDKTVRVAGVGKAAFFAALATVKFD</sequence>